<dbReference type="EMBL" id="BMAW01051575">
    <property type="protein sequence ID" value="GFS81203.1"/>
    <property type="molecule type" value="Genomic_DNA"/>
</dbReference>
<evidence type="ECO:0000313" key="1">
    <source>
        <dbReference type="EMBL" id="GFS81203.1"/>
    </source>
</evidence>
<protein>
    <submittedName>
        <fullName evidence="1">Uncharacterized protein</fullName>
    </submittedName>
</protein>
<dbReference type="AlphaFoldDB" id="A0A8X6T5J6"/>
<gene>
    <name evidence="1" type="ORF">NPIL_334221</name>
</gene>
<sequence length="94" mass="10477">MTHFRTSVGRRPSVDLGKQCGIGKHAQQRWYTPPTAKREECVGIARAFAETGLIDKQSVLEHLFKWVIGVSSGVDSLSEKSLQNILCIHIGDWV</sequence>
<accession>A0A8X6T5J6</accession>
<keyword evidence="2" id="KW-1185">Reference proteome</keyword>
<comment type="caution">
    <text evidence="1">The sequence shown here is derived from an EMBL/GenBank/DDBJ whole genome shotgun (WGS) entry which is preliminary data.</text>
</comment>
<reference evidence="1" key="1">
    <citation type="submission" date="2020-08" db="EMBL/GenBank/DDBJ databases">
        <title>Multicomponent nature underlies the extraordinary mechanical properties of spider dragline silk.</title>
        <authorList>
            <person name="Kono N."/>
            <person name="Nakamura H."/>
            <person name="Mori M."/>
            <person name="Yoshida Y."/>
            <person name="Ohtoshi R."/>
            <person name="Malay A.D."/>
            <person name="Moran D.A.P."/>
            <person name="Tomita M."/>
            <person name="Numata K."/>
            <person name="Arakawa K."/>
        </authorList>
    </citation>
    <scope>NUCLEOTIDE SEQUENCE</scope>
</reference>
<organism evidence="1 2">
    <name type="scientific">Nephila pilipes</name>
    <name type="common">Giant wood spider</name>
    <name type="synonym">Nephila maculata</name>
    <dbReference type="NCBI Taxonomy" id="299642"/>
    <lineage>
        <taxon>Eukaryota</taxon>
        <taxon>Metazoa</taxon>
        <taxon>Ecdysozoa</taxon>
        <taxon>Arthropoda</taxon>
        <taxon>Chelicerata</taxon>
        <taxon>Arachnida</taxon>
        <taxon>Araneae</taxon>
        <taxon>Araneomorphae</taxon>
        <taxon>Entelegynae</taxon>
        <taxon>Araneoidea</taxon>
        <taxon>Nephilidae</taxon>
        <taxon>Nephila</taxon>
    </lineage>
</organism>
<name>A0A8X6T5J6_NEPPI</name>
<evidence type="ECO:0000313" key="2">
    <source>
        <dbReference type="Proteomes" id="UP000887013"/>
    </source>
</evidence>
<proteinExistence type="predicted"/>
<dbReference type="Proteomes" id="UP000887013">
    <property type="component" value="Unassembled WGS sequence"/>
</dbReference>